<keyword evidence="2" id="KW-1185">Reference proteome</keyword>
<dbReference type="Proteomes" id="UP000236333">
    <property type="component" value="Unassembled WGS sequence"/>
</dbReference>
<comment type="caution">
    <text evidence="1">The sequence shown here is derived from an EMBL/GenBank/DDBJ whole genome shotgun (WGS) entry which is preliminary data.</text>
</comment>
<name>A0A2J7ZS66_9CHLO</name>
<feature type="non-terminal residue" evidence="1">
    <location>
        <position position="359"/>
    </location>
</feature>
<dbReference type="AlphaFoldDB" id="A0A2J7ZS66"/>
<proteinExistence type="predicted"/>
<organism evidence="1 2">
    <name type="scientific">Tetrabaena socialis</name>
    <dbReference type="NCBI Taxonomy" id="47790"/>
    <lineage>
        <taxon>Eukaryota</taxon>
        <taxon>Viridiplantae</taxon>
        <taxon>Chlorophyta</taxon>
        <taxon>core chlorophytes</taxon>
        <taxon>Chlorophyceae</taxon>
        <taxon>CS clade</taxon>
        <taxon>Chlamydomonadales</taxon>
        <taxon>Tetrabaenaceae</taxon>
        <taxon>Tetrabaena</taxon>
    </lineage>
</organism>
<protein>
    <submittedName>
        <fullName evidence="1">Uncharacterized protein</fullName>
    </submittedName>
</protein>
<reference evidence="1 2" key="1">
    <citation type="journal article" date="2017" name="Mol. Biol. Evol.">
        <title>The 4-celled Tetrabaena socialis nuclear genome reveals the essential components for genetic control of cell number at the origin of multicellularity in the volvocine lineage.</title>
        <authorList>
            <person name="Featherston J."/>
            <person name="Arakaki Y."/>
            <person name="Hanschen E.R."/>
            <person name="Ferris P.J."/>
            <person name="Michod R.E."/>
            <person name="Olson B.J.S.C."/>
            <person name="Nozaki H."/>
            <person name="Durand P.M."/>
        </authorList>
    </citation>
    <scope>NUCLEOTIDE SEQUENCE [LARGE SCALE GENOMIC DNA]</scope>
    <source>
        <strain evidence="1 2">NIES-571</strain>
    </source>
</reference>
<dbReference type="EMBL" id="PGGS01000547">
    <property type="protein sequence ID" value="PNH03103.1"/>
    <property type="molecule type" value="Genomic_DNA"/>
</dbReference>
<sequence>MMPMLTRNSGVAQFFRTCATTALRPNPISTICRVAVLERLHPPETAVGFGSSDVPPAPGASRVRLPGFAPMNGTLASRATLPPAEPMVGRAACTIAAADKPVLQRYPPVSPTSRYELSVPAAASPSAPQSELLAPPPPLDASYLPPLISGSMVPRSVDEYLRMADEAVSEGKLLATVYVSPKGWQRHSSDLLRMLKASDRAGASASKCRFALVPLAEDYLVRAAAAHPAHDLPPASISAPHREAAAATLRLAAQRFGLDVALTAFGLPRRARAPADFRATGVVACPSMVLQGTYPGGRSLHTELVTLQTPDAYAEVDACFRSLEREKSRLVEACRELSPAQFASKFGLRLVGADERAQP</sequence>
<evidence type="ECO:0000313" key="1">
    <source>
        <dbReference type="EMBL" id="PNH03103.1"/>
    </source>
</evidence>
<accession>A0A2J7ZS66</accession>
<evidence type="ECO:0000313" key="2">
    <source>
        <dbReference type="Proteomes" id="UP000236333"/>
    </source>
</evidence>
<gene>
    <name evidence="1" type="ORF">TSOC_010865</name>
</gene>